<dbReference type="Pfam" id="PF01042">
    <property type="entry name" value="Ribonuc_L-PSP"/>
    <property type="match status" value="1"/>
</dbReference>
<dbReference type="EMBL" id="JAQOWY010000022">
    <property type="protein sequence ID" value="KAK1855390.1"/>
    <property type="molecule type" value="Genomic_DNA"/>
</dbReference>
<accession>A0AAD9ENT4</accession>
<organism evidence="1 2">
    <name type="scientific">Colletotrichum chrysophilum</name>
    <dbReference type="NCBI Taxonomy" id="1836956"/>
    <lineage>
        <taxon>Eukaryota</taxon>
        <taxon>Fungi</taxon>
        <taxon>Dikarya</taxon>
        <taxon>Ascomycota</taxon>
        <taxon>Pezizomycotina</taxon>
        <taxon>Sordariomycetes</taxon>
        <taxon>Hypocreomycetidae</taxon>
        <taxon>Glomerellales</taxon>
        <taxon>Glomerellaceae</taxon>
        <taxon>Colletotrichum</taxon>
        <taxon>Colletotrichum gloeosporioides species complex</taxon>
    </lineage>
</organism>
<evidence type="ECO:0000313" key="2">
    <source>
        <dbReference type="Proteomes" id="UP001243330"/>
    </source>
</evidence>
<dbReference type="AlphaFoldDB" id="A0AAD9ENT4"/>
<dbReference type="InterPro" id="IPR006175">
    <property type="entry name" value="YjgF/YER057c/UK114"/>
</dbReference>
<keyword evidence="2" id="KW-1185">Reference proteome</keyword>
<dbReference type="SUPFAM" id="SSF55298">
    <property type="entry name" value="YjgF-like"/>
    <property type="match status" value="1"/>
</dbReference>
<name>A0AAD9ENT4_9PEZI</name>
<protein>
    <submittedName>
        <fullName evidence="1">Endoribonuclease L-PSP</fullName>
    </submittedName>
</protein>
<comment type="caution">
    <text evidence="1">The sequence shown here is derived from an EMBL/GenBank/DDBJ whole genome shotgun (WGS) entry which is preliminary data.</text>
</comment>
<dbReference type="Proteomes" id="UP001243330">
    <property type="component" value="Unassembled WGS sequence"/>
</dbReference>
<sequence>MSSEYLSPILNQAGVRCFNVPGSQEELANQGHLSNAITVPSNAVIVHVTGQVGNLESGEVPTDYREEYRQAFENVKAVLQAAGVETGWQAVYKVHFLTLDTSTERLGEWLKNIKDYCGDTRPTTTAIGAKEIAWPGATLEVFVEAIKQL</sequence>
<reference evidence="1" key="1">
    <citation type="submission" date="2023-01" db="EMBL/GenBank/DDBJ databases">
        <title>Colletotrichum chrysophilum M932 genome sequence.</title>
        <authorList>
            <person name="Baroncelli R."/>
        </authorList>
    </citation>
    <scope>NUCLEOTIDE SEQUENCE</scope>
    <source>
        <strain evidence="1">M932</strain>
    </source>
</reference>
<dbReference type="InterPro" id="IPR035959">
    <property type="entry name" value="RutC-like_sf"/>
</dbReference>
<gene>
    <name evidence="1" type="ORF">CCHR01_02011</name>
</gene>
<proteinExistence type="predicted"/>
<dbReference type="Gene3D" id="3.30.1330.40">
    <property type="entry name" value="RutC-like"/>
    <property type="match status" value="1"/>
</dbReference>
<evidence type="ECO:0000313" key="1">
    <source>
        <dbReference type="EMBL" id="KAK1855390.1"/>
    </source>
</evidence>